<comment type="caution">
    <text evidence="2">The sequence shown here is derived from an EMBL/GenBank/DDBJ whole genome shotgun (WGS) entry which is preliminary data.</text>
</comment>
<reference evidence="2 3" key="1">
    <citation type="journal article" date="2019" name="Sci. Rep.">
        <title>Orb-weaving spider Araneus ventricosus genome elucidates the spidroin gene catalogue.</title>
        <authorList>
            <person name="Kono N."/>
            <person name="Nakamura H."/>
            <person name="Ohtoshi R."/>
            <person name="Moran D.A.P."/>
            <person name="Shinohara A."/>
            <person name="Yoshida Y."/>
            <person name="Fujiwara M."/>
            <person name="Mori M."/>
            <person name="Tomita M."/>
            <person name="Arakawa K."/>
        </authorList>
    </citation>
    <scope>NUCLEOTIDE SEQUENCE [LARGE SCALE GENOMIC DNA]</scope>
</reference>
<feature type="region of interest" description="Disordered" evidence="1">
    <location>
        <begin position="19"/>
        <end position="42"/>
    </location>
</feature>
<proteinExistence type="predicted"/>
<sequence>MAFGHLAARVAGKESRCLDWDPASYEGSGKRKPLSGLGPRGEANRAYDKTIIQDCNEGCGGLVVRFRPRGRRVSGSKPDSNEEPPCKRIRCTLNPSDPYALPSVWRGSLESGLPAQASSSPSDRGSKLRGLSLNSPRVLAKREVKITKPNQNCNDLNG</sequence>
<evidence type="ECO:0000256" key="1">
    <source>
        <dbReference type="SAM" id="MobiDB-lite"/>
    </source>
</evidence>
<dbReference type="EMBL" id="BGPR01023502">
    <property type="protein sequence ID" value="GBN90722.1"/>
    <property type="molecule type" value="Genomic_DNA"/>
</dbReference>
<protein>
    <submittedName>
        <fullName evidence="2">Uncharacterized protein</fullName>
    </submittedName>
</protein>
<dbReference type="AlphaFoldDB" id="A0A4Y2SQW0"/>
<feature type="region of interest" description="Disordered" evidence="1">
    <location>
        <begin position="111"/>
        <end position="134"/>
    </location>
</feature>
<dbReference type="Proteomes" id="UP000499080">
    <property type="component" value="Unassembled WGS sequence"/>
</dbReference>
<name>A0A4Y2SQW0_ARAVE</name>
<evidence type="ECO:0000313" key="3">
    <source>
        <dbReference type="Proteomes" id="UP000499080"/>
    </source>
</evidence>
<accession>A0A4Y2SQW0</accession>
<organism evidence="2 3">
    <name type="scientific">Araneus ventricosus</name>
    <name type="common">Orbweaver spider</name>
    <name type="synonym">Epeira ventricosa</name>
    <dbReference type="NCBI Taxonomy" id="182803"/>
    <lineage>
        <taxon>Eukaryota</taxon>
        <taxon>Metazoa</taxon>
        <taxon>Ecdysozoa</taxon>
        <taxon>Arthropoda</taxon>
        <taxon>Chelicerata</taxon>
        <taxon>Arachnida</taxon>
        <taxon>Araneae</taxon>
        <taxon>Araneomorphae</taxon>
        <taxon>Entelegynae</taxon>
        <taxon>Araneoidea</taxon>
        <taxon>Araneidae</taxon>
        <taxon>Araneus</taxon>
    </lineage>
</organism>
<gene>
    <name evidence="2" type="ORF">AVEN_36228_1</name>
</gene>
<feature type="region of interest" description="Disordered" evidence="1">
    <location>
        <begin position="67"/>
        <end position="90"/>
    </location>
</feature>
<evidence type="ECO:0000313" key="2">
    <source>
        <dbReference type="EMBL" id="GBN90722.1"/>
    </source>
</evidence>
<keyword evidence="3" id="KW-1185">Reference proteome</keyword>